<dbReference type="SUPFAM" id="SSF50182">
    <property type="entry name" value="Sm-like ribonucleoproteins"/>
    <property type="match status" value="1"/>
</dbReference>
<evidence type="ECO:0000256" key="1">
    <source>
        <dbReference type="ARBA" id="ARBA00004651"/>
    </source>
</evidence>
<evidence type="ECO:0000256" key="7">
    <source>
        <dbReference type="SAM" id="Phobius"/>
    </source>
</evidence>
<dbReference type="PANTHER" id="PTHR30347">
    <property type="entry name" value="POTASSIUM CHANNEL RELATED"/>
    <property type="match status" value="1"/>
</dbReference>
<dbReference type="InterPro" id="IPR011066">
    <property type="entry name" value="MscS_channel_C_sf"/>
</dbReference>
<dbReference type="PROSITE" id="PS01246">
    <property type="entry name" value="UPF0003"/>
    <property type="match status" value="1"/>
</dbReference>
<evidence type="ECO:0000313" key="11">
    <source>
        <dbReference type="EMBL" id="MET4636117.1"/>
    </source>
</evidence>
<feature type="transmembrane region" description="Helical" evidence="7">
    <location>
        <begin position="230"/>
        <end position="252"/>
    </location>
</feature>
<sequence>MTRIVACPEICLFSAAALHRPSAYLVASRACVAALLRLAVAAFLLAVLAVGAAWAQPDDPQKQIDAWNATLERIDLAIDQPGVTDADFRRYKQDATDIVLAANAFADTLTPKVEAATAQFEQLKPTETTEAAESEAAKANRQQAQQQLADLAGFQKQALAVATHGSYTLSQIGERRRTRFTAALLERNSSLIDPGLWGDAATDVPSIVGRSGSVVGEWAGVVANRSDRSVIAIFVSLLALIIMVLVPGRRFLLSKLRRPTADQQPTMRTKVMSAAAIVAVNAFLPLIVLTAVQSILKALDLMPYRIDLVWTGATAAIVFFSLAFGVSRALLAPTRSTWRLVALDDAVATRAFHLSVAIAALEALVIVHQSFAKVTLASLQFVIALDGILSIVIAILVIGMVRVLTRRNTPDEEETDDPADEEYGLGRLALLVAGLSAGAAIIANLMGYVALGRFLTTQTVWVAVVISLLYLLMKLTDELTAASFRRDGVVGSRLISSVGFAPRSVTQAGVLANGAAHLVLIGFAFLAIVAQWGVDSSGLFETIRQLFFGFKIGSITISLSTLVAGIAVFIVGLVVTRSIQNWLDTRFLPTTRLDSGLRNSIRTTFGYVGMIFAATLAFGYAGLDLSNIAIVAGALSVGIGLGLQAIVNNFVSGLILLAERPIRAGDWITVGAEEGTVKRINVRATEIETFDRATVIVPNSSLITGVVKNMVLRDRSGRIILPVTVSKLSDAEAVKTILLETAKDHSLVLRYPEPIVLFLNFGEKSLDFELRCYLADIATGATVRSELRFAILSRLKEAGVALPG</sequence>
<dbReference type="InterPro" id="IPR010920">
    <property type="entry name" value="LSM_dom_sf"/>
</dbReference>
<dbReference type="InterPro" id="IPR023408">
    <property type="entry name" value="MscS_beta-dom_sf"/>
</dbReference>
<feature type="transmembrane region" description="Helical" evidence="7">
    <location>
        <begin position="377"/>
        <end position="398"/>
    </location>
</feature>
<keyword evidence="3" id="KW-1003">Cell membrane</keyword>
<feature type="transmembrane region" description="Helical" evidence="7">
    <location>
        <begin position="30"/>
        <end position="55"/>
    </location>
</feature>
<dbReference type="Pfam" id="PF21082">
    <property type="entry name" value="MS_channel_3rd"/>
    <property type="match status" value="1"/>
</dbReference>
<evidence type="ECO:0000256" key="3">
    <source>
        <dbReference type="ARBA" id="ARBA00022475"/>
    </source>
</evidence>
<dbReference type="SUPFAM" id="SSF82861">
    <property type="entry name" value="Mechanosensitive channel protein MscS (YggB), transmembrane region"/>
    <property type="match status" value="1"/>
</dbReference>
<name>A0ABV2R4B1_9HYPH</name>
<dbReference type="Gene3D" id="1.10.287.1260">
    <property type="match status" value="1"/>
</dbReference>
<feature type="transmembrane region" description="Helical" evidence="7">
    <location>
        <begin position="351"/>
        <end position="371"/>
    </location>
</feature>
<dbReference type="RefSeq" id="WP_354553665.1">
    <property type="nucleotide sequence ID" value="NZ_JBEPSM010000004.1"/>
</dbReference>
<accession>A0ABV2R4B1</accession>
<keyword evidence="5 7" id="KW-1133">Transmembrane helix</keyword>
<comment type="similarity">
    <text evidence="2">Belongs to the MscS (TC 1.A.23) family.</text>
</comment>
<feature type="transmembrane region" description="Helical" evidence="7">
    <location>
        <begin position="510"/>
        <end position="532"/>
    </location>
</feature>
<comment type="subcellular location">
    <subcellularLocation>
        <location evidence="1">Cell membrane</location>
        <topology evidence="1">Multi-pass membrane protein</topology>
    </subcellularLocation>
</comment>
<dbReference type="PANTHER" id="PTHR30347:SF9">
    <property type="entry name" value="MINICONDUCTANCE MECHANOSENSITIVE CHANNEL MSCM"/>
    <property type="match status" value="1"/>
</dbReference>
<evidence type="ECO:0000313" key="12">
    <source>
        <dbReference type="Proteomes" id="UP001549321"/>
    </source>
</evidence>
<feature type="transmembrane region" description="Helical" evidence="7">
    <location>
        <begin position="629"/>
        <end position="657"/>
    </location>
</feature>
<dbReference type="Gene3D" id="2.30.30.60">
    <property type="match status" value="1"/>
</dbReference>
<dbReference type="SUPFAM" id="SSF82689">
    <property type="entry name" value="Mechanosensitive channel protein MscS (YggB), C-terminal domain"/>
    <property type="match status" value="1"/>
</dbReference>
<feature type="transmembrane region" description="Helical" evidence="7">
    <location>
        <begin position="605"/>
        <end position="623"/>
    </location>
</feature>
<feature type="domain" description="DUF3772" evidence="9">
    <location>
        <begin position="156"/>
        <end position="210"/>
    </location>
</feature>
<gene>
    <name evidence="11" type="ORF">ABIE08_004075</name>
</gene>
<proteinExistence type="inferred from homology"/>
<dbReference type="Pfam" id="PF12607">
    <property type="entry name" value="DUF3772"/>
    <property type="match status" value="1"/>
</dbReference>
<feature type="transmembrane region" description="Helical" evidence="7">
    <location>
        <begin position="552"/>
        <end position="576"/>
    </location>
</feature>
<evidence type="ECO:0000259" key="10">
    <source>
        <dbReference type="Pfam" id="PF21082"/>
    </source>
</evidence>
<feature type="transmembrane region" description="Helical" evidence="7">
    <location>
        <begin position="428"/>
        <end position="449"/>
    </location>
</feature>
<dbReference type="InterPro" id="IPR049278">
    <property type="entry name" value="MS_channel_C"/>
</dbReference>
<evidence type="ECO:0000259" key="8">
    <source>
        <dbReference type="Pfam" id="PF00924"/>
    </source>
</evidence>
<dbReference type="InterPro" id="IPR052702">
    <property type="entry name" value="MscS-like_channel"/>
</dbReference>
<feature type="transmembrane region" description="Helical" evidence="7">
    <location>
        <begin position="308"/>
        <end position="331"/>
    </location>
</feature>
<evidence type="ECO:0000256" key="5">
    <source>
        <dbReference type="ARBA" id="ARBA00022989"/>
    </source>
</evidence>
<evidence type="ECO:0000256" key="4">
    <source>
        <dbReference type="ARBA" id="ARBA00022692"/>
    </source>
</evidence>
<dbReference type="EMBL" id="JBEPSM010000004">
    <property type="protein sequence ID" value="MET4636117.1"/>
    <property type="molecule type" value="Genomic_DNA"/>
</dbReference>
<dbReference type="Gene3D" id="3.30.70.100">
    <property type="match status" value="1"/>
</dbReference>
<dbReference type="InterPro" id="IPR006686">
    <property type="entry name" value="MscS_channel_CS"/>
</dbReference>
<evidence type="ECO:0000259" key="9">
    <source>
        <dbReference type="Pfam" id="PF12607"/>
    </source>
</evidence>
<dbReference type="InterPro" id="IPR011014">
    <property type="entry name" value="MscS_channel_TM-2"/>
</dbReference>
<dbReference type="InterPro" id="IPR022249">
    <property type="entry name" value="DUF3772"/>
</dbReference>
<feature type="transmembrane region" description="Helical" evidence="7">
    <location>
        <begin position="455"/>
        <end position="473"/>
    </location>
</feature>
<comment type="caution">
    <text evidence="11">The sequence shown here is derived from an EMBL/GenBank/DDBJ whole genome shotgun (WGS) entry which is preliminary data.</text>
</comment>
<evidence type="ECO:0000256" key="6">
    <source>
        <dbReference type="ARBA" id="ARBA00023136"/>
    </source>
</evidence>
<dbReference type="InterPro" id="IPR006685">
    <property type="entry name" value="MscS_channel_2nd"/>
</dbReference>
<keyword evidence="6 7" id="KW-0472">Membrane</keyword>
<feature type="domain" description="Mechanosensitive ion channel MscS" evidence="8">
    <location>
        <begin position="646"/>
        <end position="710"/>
    </location>
</feature>
<reference evidence="11 12" key="1">
    <citation type="submission" date="2024-06" db="EMBL/GenBank/DDBJ databases">
        <title>Sorghum-associated microbial communities from plants grown in Nebraska, USA.</title>
        <authorList>
            <person name="Schachtman D."/>
        </authorList>
    </citation>
    <scope>NUCLEOTIDE SEQUENCE [LARGE SCALE GENOMIC DNA]</scope>
    <source>
        <strain evidence="11 12">3207</strain>
    </source>
</reference>
<keyword evidence="4 7" id="KW-0812">Transmembrane</keyword>
<evidence type="ECO:0000256" key="2">
    <source>
        <dbReference type="ARBA" id="ARBA00008017"/>
    </source>
</evidence>
<keyword evidence="12" id="KW-1185">Reference proteome</keyword>
<feature type="transmembrane region" description="Helical" evidence="7">
    <location>
        <begin position="273"/>
        <end position="296"/>
    </location>
</feature>
<dbReference type="Proteomes" id="UP001549321">
    <property type="component" value="Unassembled WGS sequence"/>
</dbReference>
<protein>
    <submittedName>
        <fullName evidence="11">Potassium efflux system protein</fullName>
    </submittedName>
</protein>
<feature type="domain" description="Mechanosensitive ion channel MscS C-terminal" evidence="10">
    <location>
        <begin position="724"/>
        <end position="801"/>
    </location>
</feature>
<organism evidence="11 12">
    <name type="scientific">Kaistia defluvii</name>
    <dbReference type="NCBI Taxonomy" id="410841"/>
    <lineage>
        <taxon>Bacteria</taxon>
        <taxon>Pseudomonadati</taxon>
        <taxon>Pseudomonadota</taxon>
        <taxon>Alphaproteobacteria</taxon>
        <taxon>Hyphomicrobiales</taxon>
        <taxon>Kaistiaceae</taxon>
        <taxon>Kaistia</taxon>
    </lineage>
</organism>
<dbReference type="Pfam" id="PF00924">
    <property type="entry name" value="MS_channel_2nd"/>
    <property type="match status" value="1"/>
</dbReference>